<dbReference type="Pfam" id="PF13578">
    <property type="entry name" value="Methyltransf_24"/>
    <property type="match status" value="1"/>
</dbReference>
<name>A0ABV1RVA1_9BACT</name>
<dbReference type="GO" id="GO:0032259">
    <property type="term" value="P:methylation"/>
    <property type="evidence" value="ECO:0007669"/>
    <property type="project" value="UniProtKB-KW"/>
</dbReference>
<dbReference type="RefSeq" id="WP_350412766.1">
    <property type="nucleotide sequence ID" value="NZ_JBEOKT010000010.1"/>
</dbReference>
<dbReference type="InterPro" id="IPR029063">
    <property type="entry name" value="SAM-dependent_MTases_sf"/>
</dbReference>
<dbReference type="EC" id="2.1.1.-" evidence="1"/>
<proteinExistence type="predicted"/>
<accession>A0ABV1RVA1</accession>
<sequence>MGSASTLNLDEILNNIHNEKIIKDELGNDVILKDNIDREEGMLLERLISVNGLSRSIEVGCAYGISSLYICGAVTKHHGHHTIVDPFQTTDWNNIGITQLRNAGFENFTLLEERSEIALPKLVEQGAKFDFAFIDGWHTFDHTLLDMYYMNRLLCVGGIMVIDDVGMTGVEKAVNYFLNYPSYKFLDGIKVSEVTKERQFFMNFIISPLRIAAKLLPKKISEEIFSDKVSGSGISGYSMVALKKIKEDERPWNWYHNF</sequence>
<dbReference type="GO" id="GO:0008168">
    <property type="term" value="F:methyltransferase activity"/>
    <property type="evidence" value="ECO:0007669"/>
    <property type="project" value="UniProtKB-KW"/>
</dbReference>
<keyword evidence="1" id="KW-0489">Methyltransferase</keyword>
<comment type="caution">
    <text evidence="1">The sequence shown here is derived from an EMBL/GenBank/DDBJ whole genome shotgun (WGS) entry which is preliminary data.</text>
</comment>
<protein>
    <submittedName>
        <fullName evidence="1">Class I SAM-dependent methyltransferase</fullName>
        <ecNumber evidence="1">2.1.1.-</ecNumber>
    </submittedName>
</protein>
<dbReference type="Gene3D" id="3.40.50.150">
    <property type="entry name" value="Vaccinia Virus protein VP39"/>
    <property type="match status" value="1"/>
</dbReference>
<keyword evidence="1" id="KW-0808">Transferase</keyword>
<dbReference type="SUPFAM" id="SSF53335">
    <property type="entry name" value="S-adenosyl-L-methionine-dependent methyltransferases"/>
    <property type="match status" value="1"/>
</dbReference>
<keyword evidence="2" id="KW-1185">Reference proteome</keyword>
<evidence type="ECO:0000313" key="1">
    <source>
        <dbReference type="EMBL" id="MER2998316.1"/>
    </source>
</evidence>
<gene>
    <name evidence="1" type="ORF">ABS362_12230</name>
</gene>
<evidence type="ECO:0000313" key="2">
    <source>
        <dbReference type="Proteomes" id="UP001476807"/>
    </source>
</evidence>
<organism evidence="1 2">
    <name type="scientific">Pontibacter populi</name>
    <dbReference type="NCBI Taxonomy" id="890055"/>
    <lineage>
        <taxon>Bacteria</taxon>
        <taxon>Pseudomonadati</taxon>
        <taxon>Bacteroidota</taxon>
        <taxon>Cytophagia</taxon>
        <taxon>Cytophagales</taxon>
        <taxon>Hymenobacteraceae</taxon>
        <taxon>Pontibacter</taxon>
    </lineage>
</organism>
<dbReference type="Proteomes" id="UP001476807">
    <property type="component" value="Unassembled WGS sequence"/>
</dbReference>
<dbReference type="EMBL" id="JBEOKT010000010">
    <property type="protein sequence ID" value="MER2998316.1"/>
    <property type="molecule type" value="Genomic_DNA"/>
</dbReference>
<reference evidence="1 2" key="1">
    <citation type="submission" date="2024-06" db="EMBL/GenBank/DDBJ databases">
        <title>Pontibacter populi HYL7-15.</title>
        <authorList>
            <person name="Kim M.K."/>
        </authorList>
    </citation>
    <scope>NUCLEOTIDE SEQUENCE [LARGE SCALE GENOMIC DNA]</scope>
    <source>
        <strain evidence="1 2">HYL7-15</strain>
    </source>
</reference>